<evidence type="ECO:0000313" key="2">
    <source>
        <dbReference type="Proteomes" id="UP000318509"/>
    </source>
</evidence>
<comment type="caution">
    <text evidence="1">The sequence shown here is derived from an EMBL/GenBank/DDBJ whole genome shotgun (WGS) entry which is preliminary data.</text>
</comment>
<dbReference type="Proteomes" id="UP000318509">
    <property type="component" value="Unassembled WGS sequence"/>
</dbReference>
<protein>
    <recommendedName>
        <fullName evidence="3">Methanethiol oxidase</fullName>
    </recommendedName>
</protein>
<accession>A0A537JTR4</accession>
<dbReference type="InterPro" id="IPR013211">
    <property type="entry name" value="LVIVD"/>
</dbReference>
<gene>
    <name evidence="1" type="ORF">E6H00_17230</name>
</gene>
<sequence length="527" mass="56203">MSRRAINLIGPQTGCAILACLLLLTAPMAGGQPGRPLRAQKVSGRPAVPSGPFVQTAPGQPLQGQVPLADQQSGRSLTPYTLNVGLVGRNSILNRGLNGNLAWVDDCAYVSAFYGGTHPYAGLAVVSVTDPANPRLVQIFPGTPGTREGQVEGSQTSRMLVVMTFSDYTAFGDLPGPNLLEFYQVPPGDCSHPVRVGTYDFGPIVPHEFRIWDDKIYVTNFGGSPGPSLMVIDAQDMANPQLLTTWDLSDEPGMPTSIAHDLDILGADDALAGDGSRAYVNVQLSQPISWPPTRNGLVILDTSDVVGGTPNPVLRRVGPVLTWPLVCCLSHSAAIVSIAGRRYAIAQDETFSTADCPWGSARIIDVTDETNPTQVSTFSLQVQDPANCPQTLGDNAIYSAHYLGVDDPNNARLAFFTWYSSGLRIVDISNPAAPHEVGYFIPGATPHTLFSDPFLTHMFNRNVDYAISYVRYYQGNIWFTSVYGGFWVVQYQSPETLGTGIPVTNGSAPATVTIPATGVPPATGAAP</sequence>
<evidence type="ECO:0000313" key="1">
    <source>
        <dbReference type="EMBL" id="TMI86890.1"/>
    </source>
</evidence>
<reference evidence="1 2" key="1">
    <citation type="journal article" date="2019" name="Nat. Microbiol.">
        <title>Mediterranean grassland soil C-N compound turnover is dependent on rainfall and depth, and is mediated by genomically divergent microorganisms.</title>
        <authorList>
            <person name="Diamond S."/>
            <person name="Andeer P.F."/>
            <person name="Li Z."/>
            <person name="Crits-Christoph A."/>
            <person name="Burstein D."/>
            <person name="Anantharaman K."/>
            <person name="Lane K.R."/>
            <person name="Thomas B.C."/>
            <person name="Pan C."/>
            <person name="Northen T.R."/>
            <person name="Banfield J.F."/>
        </authorList>
    </citation>
    <scope>NUCLEOTIDE SEQUENCE [LARGE SCALE GENOMIC DNA]</scope>
    <source>
        <strain evidence="1">NP_3</strain>
    </source>
</reference>
<evidence type="ECO:0008006" key="3">
    <source>
        <dbReference type="Google" id="ProtNLM"/>
    </source>
</evidence>
<name>A0A537JTR4_9BACT</name>
<proteinExistence type="predicted"/>
<dbReference type="Pfam" id="PF08309">
    <property type="entry name" value="LVIVD"/>
    <property type="match status" value="1"/>
</dbReference>
<dbReference type="EMBL" id="VBAK01000175">
    <property type="protein sequence ID" value="TMI86890.1"/>
    <property type="molecule type" value="Genomic_DNA"/>
</dbReference>
<organism evidence="1 2">
    <name type="scientific">Candidatus Segetimicrobium genomatis</name>
    <dbReference type="NCBI Taxonomy" id="2569760"/>
    <lineage>
        <taxon>Bacteria</taxon>
        <taxon>Bacillati</taxon>
        <taxon>Candidatus Sysuimicrobiota</taxon>
        <taxon>Candidatus Sysuimicrobiia</taxon>
        <taxon>Candidatus Sysuimicrobiales</taxon>
        <taxon>Candidatus Segetimicrobiaceae</taxon>
        <taxon>Candidatus Segetimicrobium</taxon>
    </lineage>
</organism>
<dbReference type="PROSITE" id="PS51257">
    <property type="entry name" value="PROKAR_LIPOPROTEIN"/>
    <property type="match status" value="1"/>
</dbReference>
<dbReference type="AlphaFoldDB" id="A0A537JTR4"/>